<keyword evidence="3" id="KW-1185">Reference proteome</keyword>
<sequence>MIIWLAPKLAGHLLAGRLKAEEKKRVIDMTKSLAALRNILTDLKEKNKESVTIIKKVYNARTRWRKGQRDDKTEMQYLISKLDKHKYVYFTRPISEETTLEDILFAHLESINMLNTFPTVLVMDSTYKTDTY</sequence>
<reference evidence="1 3" key="2">
    <citation type="journal article" date="2014" name="BMC Genomics">
        <title>An improved genome release (version Mt4.0) for the model legume Medicago truncatula.</title>
        <authorList>
            <person name="Tang H."/>
            <person name="Krishnakumar V."/>
            <person name="Bidwell S."/>
            <person name="Rosen B."/>
            <person name="Chan A."/>
            <person name="Zhou S."/>
            <person name="Gentzbittel L."/>
            <person name="Childs K.L."/>
            <person name="Yandell M."/>
            <person name="Gundlach H."/>
            <person name="Mayer K.F."/>
            <person name="Schwartz D.C."/>
            <person name="Town C.D."/>
        </authorList>
    </citation>
    <scope>GENOME REANNOTATION</scope>
    <source>
        <strain evidence="1">A17</strain>
        <strain evidence="2 3">cv. Jemalong A17</strain>
    </source>
</reference>
<organism evidence="1 3">
    <name type="scientific">Medicago truncatula</name>
    <name type="common">Barrel medic</name>
    <name type="synonym">Medicago tribuloides</name>
    <dbReference type="NCBI Taxonomy" id="3880"/>
    <lineage>
        <taxon>Eukaryota</taxon>
        <taxon>Viridiplantae</taxon>
        <taxon>Streptophyta</taxon>
        <taxon>Embryophyta</taxon>
        <taxon>Tracheophyta</taxon>
        <taxon>Spermatophyta</taxon>
        <taxon>Magnoliopsida</taxon>
        <taxon>eudicotyledons</taxon>
        <taxon>Gunneridae</taxon>
        <taxon>Pentapetalae</taxon>
        <taxon>rosids</taxon>
        <taxon>fabids</taxon>
        <taxon>Fabales</taxon>
        <taxon>Fabaceae</taxon>
        <taxon>Papilionoideae</taxon>
        <taxon>50 kb inversion clade</taxon>
        <taxon>NPAAA clade</taxon>
        <taxon>Hologalegina</taxon>
        <taxon>IRL clade</taxon>
        <taxon>Trifolieae</taxon>
        <taxon>Medicago</taxon>
    </lineage>
</organism>
<evidence type="ECO:0000313" key="2">
    <source>
        <dbReference type="EnsemblPlants" id="KEH15711"/>
    </source>
</evidence>
<dbReference type="KEGG" id="mtr:25481279"/>
<proteinExistence type="predicted"/>
<dbReference type="OrthoDB" id="1923014at2759"/>
<evidence type="ECO:0000313" key="1">
    <source>
        <dbReference type="EMBL" id="KEH15711.1"/>
    </source>
</evidence>
<accession>A0A072TEQ2</accession>
<dbReference type="EMBL" id="KL403356">
    <property type="protein sequence ID" value="KEH15711.1"/>
    <property type="molecule type" value="Genomic_DNA"/>
</dbReference>
<dbReference type="InterPro" id="IPR052579">
    <property type="entry name" value="Zinc_finger_SWIM"/>
</dbReference>
<gene>
    <name evidence="2" type="primary">25481279</name>
    <name evidence="1" type="ORF">MTR_0632s0010</name>
</gene>
<dbReference type="Proteomes" id="UP000002051">
    <property type="component" value="Unassembled WGS sequence"/>
</dbReference>
<dbReference type="HOGENOM" id="CLU_1920243_0_0_1"/>
<reference evidence="2" key="3">
    <citation type="submission" date="2015-06" db="UniProtKB">
        <authorList>
            <consortium name="EnsemblPlants"/>
        </authorList>
    </citation>
    <scope>IDENTIFICATION</scope>
    <source>
        <strain evidence="2">cv. Jemalong A17</strain>
    </source>
</reference>
<dbReference type="AlphaFoldDB" id="A0A072TEQ2"/>
<dbReference type="PANTHER" id="PTHR31569">
    <property type="entry name" value="SWIM-TYPE DOMAIN-CONTAINING PROTEIN"/>
    <property type="match status" value="1"/>
</dbReference>
<evidence type="ECO:0000313" key="3">
    <source>
        <dbReference type="Proteomes" id="UP000002051"/>
    </source>
</evidence>
<name>A0A072TEQ2_MEDTR</name>
<protein>
    <submittedName>
        <fullName evidence="1">Otubain, putative</fullName>
    </submittedName>
</protein>
<reference evidence="1 3" key="1">
    <citation type="journal article" date="2011" name="Nature">
        <title>The Medicago genome provides insight into the evolution of rhizobial symbioses.</title>
        <authorList>
            <person name="Young N.D."/>
            <person name="Debelle F."/>
            <person name="Oldroyd G.E."/>
            <person name="Geurts R."/>
            <person name="Cannon S.B."/>
            <person name="Udvardi M.K."/>
            <person name="Benedito V.A."/>
            <person name="Mayer K.F."/>
            <person name="Gouzy J."/>
            <person name="Schoof H."/>
            <person name="Van de Peer Y."/>
            <person name="Proost S."/>
            <person name="Cook D.R."/>
            <person name="Meyers B.C."/>
            <person name="Spannagl M."/>
            <person name="Cheung F."/>
            <person name="De Mita S."/>
            <person name="Krishnakumar V."/>
            <person name="Gundlach H."/>
            <person name="Zhou S."/>
            <person name="Mudge J."/>
            <person name="Bharti A.K."/>
            <person name="Murray J.D."/>
            <person name="Naoumkina M.A."/>
            <person name="Rosen B."/>
            <person name="Silverstein K.A."/>
            <person name="Tang H."/>
            <person name="Rombauts S."/>
            <person name="Zhao P.X."/>
            <person name="Zhou P."/>
            <person name="Barbe V."/>
            <person name="Bardou P."/>
            <person name="Bechner M."/>
            <person name="Bellec A."/>
            <person name="Berger A."/>
            <person name="Berges H."/>
            <person name="Bidwell S."/>
            <person name="Bisseling T."/>
            <person name="Choisne N."/>
            <person name="Couloux A."/>
            <person name="Denny R."/>
            <person name="Deshpande S."/>
            <person name="Dai X."/>
            <person name="Doyle J.J."/>
            <person name="Dudez A.M."/>
            <person name="Farmer A.D."/>
            <person name="Fouteau S."/>
            <person name="Franken C."/>
            <person name="Gibelin C."/>
            <person name="Gish J."/>
            <person name="Goldstein S."/>
            <person name="Gonzalez A.J."/>
            <person name="Green P.J."/>
            <person name="Hallab A."/>
            <person name="Hartog M."/>
            <person name="Hua A."/>
            <person name="Humphray S.J."/>
            <person name="Jeong D.H."/>
            <person name="Jing Y."/>
            <person name="Jocker A."/>
            <person name="Kenton S.M."/>
            <person name="Kim D.J."/>
            <person name="Klee K."/>
            <person name="Lai H."/>
            <person name="Lang C."/>
            <person name="Lin S."/>
            <person name="Macmil S.L."/>
            <person name="Magdelenat G."/>
            <person name="Matthews L."/>
            <person name="McCorrison J."/>
            <person name="Monaghan E.L."/>
            <person name="Mun J.H."/>
            <person name="Najar F.Z."/>
            <person name="Nicholson C."/>
            <person name="Noirot C."/>
            <person name="O'Bleness M."/>
            <person name="Paule C.R."/>
            <person name="Poulain J."/>
            <person name="Prion F."/>
            <person name="Qin B."/>
            <person name="Qu C."/>
            <person name="Retzel E.F."/>
            <person name="Riddle C."/>
            <person name="Sallet E."/>
            <person name="Samain S."/>
            <person name="Samson N."/>
            <person name="Sanders I."/>
            <person name="Saurat O."/>
            <person name="Scarpelli C."/>
            <person name="Schiex T."/>
            <person name="Segurens B."/>
            <person name="Severin A.J."/>
            <person name="Sherrier D.J."/>
            <person name="Shi R."/>
            <person name="Sims S."/>
            <person name="Singer S.R."/>
            <person name="Sinharoy S."/>
            <person name="Sterck L."/>
            <person name="Viollet A."/>
            <person name="Wang B.B."/>
            <person name="Wang K."/>
            <person name="Wang M."/>
            <person name="Wang X."/>
            <person name="Warfsmann J."/>
            <person name="Weissenbach J."/>
            <person name="White D.D."/>
            <person name="White J.D."/>
            <person name="Wiley G.B."/>
            <person name="Wincker P."/>
            <person name="Xing Y."/>
            <person name="Yang L."/>
            <person name="Yao Z."/>
            <person name="Ying F."/>
            <person name="Zhai J."/>
            <person name="Zhou L."/>
            <person name="Zuber A."/>
            <person name="Denarie J."/>
            <person name="Dixon R.A."/>
            <person name="May G.D."/>
            <person name="Schwartz D.C."/>
            <person name="Rogers J."/>
            <person name="Quetier F."/>
            <person name="Town C.D."/>
            <person name="Roe B.A."/>
        </authorList>
    </citation>
    <scope>NUCLEOTIDE SEQUENCE [LARGE SCALE GENOMIC DNA]</scope>
    <source>
        <strain evidence="1">A17</strain>
        <strain evidence="2 3">cv. Jemalong A17</strain>
    </source>
</reference>
<dbReference type="EnsemblPlants" id="KEH15711">
    <property type="protein sequence ID" value="KEH15711"/>
    <property type="gene ID" value="MTR_0632s0010"/>
</dbReference>
<dbReference type="PANTHER" id="PTHR31569:SF4">
    <property type="entry name" value="SWIM-TYPE DOMAIN-CONTAINING PROTEIN"/>
    <property type="match status" value="1"/>
</dbReference>